<dbReference type="AlphaFoldDB" id="A6GGH3"/>
<name>A6GGH3_9BACT</name>
<comment type="caution">
    <text evidence="1">The sequence shown here is derived from an EMBL/GenBank/DDBJ whole genome shotgun (WGS) entry which is preliminary data.</text>
</comment>
<organism evidence="1 2">
    <name type="scientific">Plesiocystis pacifica SIR-1</name>
    <dbReference type="NCBI Taxonomy" id="391625"/>
    <lineage>
        <taxon>Bacteria</taxon>
        <taxon>Pseudomonadati</taxon>
        <taxon>Myxococcota</taxon>
        <taxon>Polyangia</taxon>
        <taxon>Nannocystales</taxon>
        <taxon>Nannocystaceae</taxon>
        <taxon>Plesiocystis</taxon>
    </lineage>
</organism>
<proteinExistence type="predicted"/>
<keyword evidence="2" id="KW-1185">Reference proteome</keyword>
<feature type="non-terminal residue" evidence="1">
    <location>
        <position position="352"/>
    </location>
</feature>
<reference evidence="1 2" key="1">
    <citation type="submission" date="2007-06" db="EMBL/GenBank/DDBJ databases">
        <authorList>
            <person name="Shimkets L."/>
            <person name="Ferriera S."/>
            <person name="Johnson J."/>
            <person name="Kravitz S."/>
            <person name="Beeson K."/>
            <person name="Sutton G."/>
            <person name="Rogers Y.-H."/>
            <person name="Friedman R."/>
            <person name="Frazier M."/>
            <person name="Venter J.C."/>
        </authorList>
    </citation>
    <scope>NUCLEOTIDE SEQUENCE [LARGE SCALE GENOMIC DNA]</scope>
    <source>
        <strain evidence="1 2">SIR-1</strain>
    </source>
</reference>
<protein>
    <submittedName>
        <fullName evidence="1">Uncharacterized protein</fullName>
    </submittedName>
</protein>
<dbReference type="Proteomes" id="UP000005801">
    <property type="component" value="Unassembled WGS sequence"/>
</dbReference>
<accession>A6GGH3</accession>
<dbReference type="EMBL" id="ABCS01000106">
    <property type="protein sequence ID" value="EDM75049.1"/>
    <property type="molecule type" value="Genomic_DNA"/>
</dbReference>
<gene>
    <name evidence="1" type="ORF">PPSIR1_22506</name>
</gene>
<evidence type="ECO:0000313" key="2">
    <source>
        <dbReference type="Proteomes" id="UP000005801"/>
    </source>
</evidence>
<evidence type="ECO:0000313" key="1">
    <source>
        <dbReference type="EMBL" id="EDM75049.1"/>
    </source>
</evidence>
<sequence>MAVRPEGLDLDYAMPSGHRASARLSLTHGKVHVRRVHIEPPLEDAERGRRLSHRLGRAIRRQLERGREAEAAARWLSEQVQRCAELPPAFAACARASGSGQRVEAENAAAALRVLDARTPDDAGGSGHLRLACGDLEGALEAWARLDATAAEDAAGEDFGRLFERMLAAGARGMEAQAWSLGAELLERATDLSQLREAGRLFALIGQHQRANEVFARVFARTGIWRDLQLAMLATEAAGDPGPLVAALEGQPELDRRLPPTRRVALALALRDAGAFALARERLQALLDDPALAPELARECAESLAHLALWRLDLDEAWSRATACVERHGEGARSSMILGAAALASSDVESAV</sequence>